<evidence type="ECO:0000313" key="3">
    <source>
        <dbReference type="EMBL" id="AXK80884.1"/>
    </source>
</evidence>
<name>A0A345ZVD7_9HYPH</name>
<dbReference type="AlphaFoldDB" id="A0A345ZVD7"/>
<feature type="transmembrane region" description="Helical" evidence="2">
    <location>
        <begin position="44"/>
        <end position="68"/>
    </location>
</feature>
<reference evidence="3 4" key="1">
    <citation type="submission" date="2018-07" db="EMBL/GenBank/DDBJ databases">
        <authorList>
            <person name="Quirk P.G."/>
            <person name="Krulwich T.A."/>
        </authorList>
    </citation>
    <scope>NUCLEOTIDE SEQUENCE [LARGE SCALE GENOMIC DNA]</scope>
    <source>
        <strain evidence="3 4">CC-BB4</strain>
    </source>
</reference>
<sequence length="91" mass="9423">MPAFAGMTAIVARMSQRVGAKRRPTTGSAKSGSDRAASSLPHVAFAYAGYDAAAYLSPVVSTIIATLISTLISTLGRKFACCGPKKWAEEG</sequence>
<accession>A0A345ZVD7</accession>
<keyword evidence="2" id="KW-1133">Transmembrane helix</keyword>
<gene>
    <name evidence="3" type="ORF">DW352_10405</name>
</gene>
<dbReference type="EMBL" id="CP031417">
    <property type="protein sequence ID" value="AXK80884.1"/>
    <property type="molecule type" value="Genomic_DNA"/>
</dbReference>
<proteinExistence type="predicted"/>
<dbReference type="KEGG" id="ptaw:DW352_10405"/>
<keyword evidence="4" id="KW-1185">Reference proteome</keyword>
<keyword evidence="2" id="KW-0812">Transmembrane</keyword>
<keyword evidence="2" id="KW-0472">Membrane</keyword>
<organism evidence="3 4">
    <name type="scientific">Pseudolabrys taiwanensis</name>
    <dbReference type="NCBI Taxonomy" id="331696"/>
    <lineage>
        <taxon>Bacteria</taxon>
        <taxon>Pseudomonadati</taxon>
        <taxon>Pseudomonadota</taxon>
        <taxon>Alphaproteobacteria</taxon>
        <taxon>Hyphomicrobiales</taxon>
        <taxon>Xanthobacteraceae</taxon>
        <taxon>Pseudolabrys</taxon>
    </lineage>
</organism>
<evidence type="ECO:0000256" key="1">
    <source>
        <dbReference type="SAM" id="MobiDB-lite"/>
    </source>
</evidence>
<feature type="region of interest" description="Disordered" evidence="1">
    <location>
        <begin position="16"/>
        <end position="37"/>
    </location>
</feature>
<protein>
    <submittedName>
        <fullName evidence="3">Uncharacterized protein</fullName>
    </submittedName>
</protein>
<evidence type="ECO:0000256" key="2">
    <source>
        <dbReference type="SAM" id="Phobius"/>
    </source>
</evidence>
<dbReference type="Proteomes" id="UP000254889">
    <property type="component" value="Chromosome"/>
</dbReference>
<evidence type="ECO:0000313" key="4">
    <source>
        <dbReference type="Proteomes" id="UP000254889"/>
    </source>
</evidence>